<feature type="domain" description="P-type ATPase A" evidence="9">
    <location>
        <begin position="118"/>
        <end position="217"/>
    </location>
</feature>
<dbReference type="PANTHER" id="PTHR48085">
    <property type="entry name" value="CADMIUM/ZINC-TRANSPORTING ATPASE HMA2-RELATED"/>
    <property type="match status" value="1"/>
</dbReference>
<evidence type="ECO:0000256" key="7">
    <source>
        <dbReference type="ARBA" id="ARBA00047308"/>
    </source>
</evidence>
<keyword evidence="4 8" id="KW-1133">Transmembrane helix</keyword>
<dbReference type="NCBIfam" id="TIGR01525">
    <property type="entry name" value="ATPase-IB_hvy"/>
    <property type="match status" value="1"/>
</dbReference>
<evidence type="ECO:0000256" key="5">
    <source>
        <dbReference type="ARBA" id="ARBA00023136"/>
    </source>
</evidence>
<feature type="transmembrane region" description="Helical" evidence="8">
    <location>
        <begin position="563"/>
        <end position="582"/>
    </location>
</feature>
<evidence type="ECO:0000259" key="9">
    <source>
        <dbReference type="Pfam" id="PF00122"/>
    </source>
</evidence>
<dbReference type="Gene3D" id="3.40.50.1000">
    <property type="entry name" value="HAD superfamily/HAD-like"/>
    <property type="match status" value="1"/>
</dbReference>
<dbReference type="Gene3D" id="3.40.1110.10">
    <property type="entry name" value="Calcium-transporting ATPase, cytoplasmic domain N"/>
    <property type="match status" value="1"/>
</dbReference>
<feature type="transmembrane region" description="Helical" evidence="8">
    <location>
        <begin position="86"/>
        <end position="103"/>
    </location>
</feature>
<dbReference type="InterPro" id="IPR059000">
    <property type="entry name" value="ATPase_P-type_domA"/>
</dbReference>
<comment type="similarity">
    <text evidence="2 8">Belongs to the cation transport ATPase (P-type) (TC 3.A.3) family. Type IB subfamily.</text>
</comment>
<dbReference type="SUPFAM" id="SSF81665">
    <property type="entry name" value="Calcium ATPase, transmembrane domain M"/>
    <property type="match status" value="1"/>
</dbReference>
<dbReference type="SUPFAM" id="SSF81653">
    <property type="entry name" value="Calcium ATPase, transduction domain A"/>
    <property type="match status" value="1"/>
</dbReference>
<keyword evidence="11" id="KW-1185">Reference proteome</keyword>
<dbReference type="InterPro" id="IPR027256">
    <property type="entry name" value="P-typ_ATPase_IB"/>
</dbReference>
<dbReference type="RefSeq" id="WP_377764165.1">
    <property type="nucleotide sequence ID" value="NZ_JBHRXY010000043.1"/>
</dbReference>
<keyword evidence="8" id="KW-0479">Metal-binding</keyword>
<dbReference type="EMBL" id="JBHRXY010000043">
    <property type="protein sequence ID" value="MFC3631784.1"/>
    <property type="molecule type" value="Genomic_DNA"/>
</dbReference>
<accession>A0ABV7UA74</accession>
<dbReference type="SUPFAM" id="SSF56784">
    <property type="entry name" value="HAD-like"/>
    <property type="match status" value="1"/>
</dbReference>
<dbReference type="InterPro" id="IPR023214">
    <property type="entry name" value="HAD_sf"/>
</dbReference>
<comment type="subcellular location">
    <subcellularLocation>
        <location evidence="8">Cell membrane</location>
    </subcellularLocation>
    <subcellularLocation>
        <location evidence="1">Membrane</location>
    </subcellularLocation>
</comment>
<dbReference type="InterPro" id="IPR036412">
    <property type="entry name" value="HAD-like_sf"/>
</dbReference>
<name>A0ABV7UA74_9RHOB</name>
<evidence type="ECO:0000313" key="11">
    <source>
        <dbReference type="Proteomes" id="UP001595539"/>
    </source>
</evidence>
<dbReference type="InterPro" id="IPR023298">
    <property type="entry name" value="ATPase_P-typ_TM_dom_sf"/>
</dbReference>
<protein>
    <recommendedName>
        <fullName evidence="6">P-type Zn(2+) transporter</fullName>
        <ecNumber evidence="6">7.2.2.12</ecNumber>
    </recommendedName>
</protein>
<feature type="transmembrane region" description="Helical" evidence="8">
    <location>
        <begin position="12"/>
        <end position="31"/>
    </location>
</feature>
<dbReference type="Pfam" id="PF00122">
    <property type="entry name" value="E1-E2_ATPase"/>
    <property type="match status" value="1"/>
</dbReference>
<dbReference type="PRINTS" id="PR00119">
    <property type="entry name" value="CATATPASE"/>
</dbReference>
<dbReference type="InterPro" id="IPR051014">
    <property type="entry name" value="Cation_Transport_ATPase_IB"/>
</dbReference>
<dbReference type="InterPro" id="IPR018303">
    <property type="entry name" value="ATPase_P-typ_P_site"/>
</dbReference>
<dbReference type="InterPro" id="IPR023299">
    <property type="entry name" value="ATPase_P-typ_cyto_dom_N"/>
</dbReference>
<dbReference type="PROSITE" id="PS00154">
    <property type="entry name" value="ATPASE_E1_E2"/>
    <property type="match status" value="1"/>
</dbReference>
<gene>
    <name evidence="10" type="ORF">ACFOM8_20375</name>
</gene>
<comment type="caution">
    <text evidence="10">The sequence shown here is derived from an EMBL/GenBank/DDBJ whole genome shotgun (WGS) entry which is preliminary data.</text>
</comment>
<dbReference type="InterPro" id="IPR001757">
    <property type="entry name" value="P_typ_ATPase"/>
</dbReference>
<feature type="transmembrane region" description="Helical" evidence="8">
    <location>
        <begin position="258"/>
        <end position="282"/>
    </location>
</feature>
<sequence>MTDKRTDQLKTGLLGVALAGLVAGLALHLVGRADLAGLAWAAGVLPVLAALLAEILRSLSRGEVGLDIVAALSMSTALAFGETLAAAVVAVMYSGGTFLESFAEGRARREMRDLLSRVPRTATRHRNGGLEDVALDDIRPGDRLLIRQGDVVPVDGLVASATAFLDTSALTGESLPVRLEEGAEAMSGSTNAGDAFDLIATHEARDSTYAGIVRLVEQAQRSRAPMARLADRWSLGFLAVTLLIAGAAWWFTGDPIRAVAVLVVATPCPLILAVPVALVAGLSRAAHFGVLVKGAKPLEAMARIRTLILDKTGTLTDGCPRIVSIDSADGMAPDEILRLAAAADQATKHPVAQAIVATAKARGMTLPAPHDTVEIPGEGVVAVVEGRKVVVGGYGFVVGRVDHADDHPDLAAGSVMVAVGVDDRMAGHLVMSDPLRDGAGDMLSGLRRQGIERILLATGDRVEVARRVTEGLGLDGIRAGLTPDEKVLLVLTEHKHGPVMMVGDGVNDAPALAAADVGVAMGARGAAASAEAADVVLLVDRLDRIGPGIEIARRSRRIALESVVAGIGLSALGMIVAALGYLTPVQGALIQEGIDVAVILNALRALRIQPAQARTAPWANEPHQEGAPA</sequence>
<comment type="catalytic activity">
    <reaction evidence="7">
        <text>Zn(2+)(in) + ATP + H2O = Zn(2+)(out) + ADP + phosphate + H(+)</text>
        <dbReference type="Rhea" id="RHEA:20621"/>
        <dbReference type="ChEBI" id="CHEBI:15377"/>
        <dbReference type="ChEBI" id="CHEBI:15378"/>
        <dbReference type="ChEBI" id="CHEBI:29105"/>
        <dbReference type="ChEBI" id="CHEBI:30616"/>
        <dbReference type="ChEBI" id="CHEBI:43474"/>
        <dbReference type="ChEBI" id="CHEBI:456216"/>
        <dbReference type="EC" id="7.2.2.12"/>
    </reaction>
</comment>
<feature type="transmembrane region" description="Helical" evidence="8">
    <location>
        <begin position="233"/>
        <end position="252"/>
    </location>
</feature>
<evidence type="ECO:0000256" key="6">
    <source>
        <dbReference type="ARBA" id="ARBA00039097"/>
    </source>
</evidence>
<keyword evidence="5 8" id="KW-0472">Membrane</keyword>
<dbReference type="EC" id="7.2.2.12" evidence="6"/>
<dbReference type="NCBIfam" id="TIGR01494">
    <property type="entry name" value="ATPase_P-type"/>
    <property type="match status" value="1"/>
</dbReference>
<evidence type="ECO:0000313" key="10">
    <source>
        <dbReference type="EMBL" id="MFC3631784.1"/>
    </source>
</evidence>
<evidence type="ECO:0000256" key="4">
    <source>
        <dbReference type="ARBA" id="ARBA00022989"/>
    </source>
</evidence>
<dbReference type="Gene3D" id="2.70.150.10">
    <property type="entry name" value="Calcium-transporting ATPase, cytoplasmic transduction domain A"/>
    <property type="match status" value="1"/>
</dbReference>
<keyword evidence="8" id="KW-0067">ATP-binding</keyword>
<evidence type="ECO:0000256" key="1">
    <source>
        <dbReference type="ARBA" id="ARBA00004370"/>
    </source>
</evidence>
<reference evidence="11" key="1">
    <citation type="journal article" date="2019" name="Int. J. Syst. Evol. Microbiol.">
        <title>The Global Catalogue of Microorganisms (GCM) 10K type strain sequencing project: providing services to taxonomists for standard genome sequencing and annotation.</title>
        <authorList>
            <consortium name="The Broad Institute Genomics Platform"/>
            <consortium name="The Broad Institute Genome Sequencing Center for Infectious Disease"/>
            <person name="Wu L."/>
            <person name="Ma J."/>
        </authorList>
    </citation>
    <scope>NUCLEOTIDE SEQUENCE [LARGE SCALE GENOMIC DNA]</scope>
    <source>
        <strain evidence="11">KCTC 42473</strain>
    </source>
</reference>
<keyword evidence="8" id="KW-1003">Cell membrane</keyword>
<dbReference type="Proteomes" id="UP001595539">
    <property type="component" value="Unassembled WGS sequence"/>
</dbReference>
<evidence type="ECO:0000256" key="3">
    <source>
        <dbReference type="ARBA" id="ARBA00022692"/>
    </source>
</evidence>
<evidence type="ECO:0000256" key="8">
    <source>
        <dbReference type="RuleBase" id="RU362081"/>
    </source>
</evidence>
<proteinExistence type="inferred from homology"/>
<keyword evidence="8" id="KW-0547">Nucleotide-binding</keyword>
<organism evidence="10 11">
    <name type="scientific">Paracoccus angustae</name>
    <dbReference type="NCBI Taxonomy" id="1671480"/>
    <lineage>
        <taxon>Bacteria</taxon>
        <taxon>Pseudomonadati</taxon>
        <taxon>Pseudomonadota</taxon>
        <taxon>Alphaproteobacteria</taxon>
        <taxon>Rhodobacterales</taxon>
        <taxon>Paracoccaceae</taxon>
        <taxon>Paracoccus</taxon>
    </lineage>
</organism>
<dbReference type="NCBIfam" id="TIGR01512">
    <property type="entry name" value="ATPase-IB2_Cd"/>
    <property type="match status" value="1"/>
</dbReference>
<dbReference type="Pfam" id="PF00702">
    <property type="entry name" value="Hydrolase"/>
    <property type="match status" value="1"/>
</dbReference>
<dbReference type="PANTHER" id="PTHR48085:SF5">
    <property type="entry name" value="CADMIUM_ZINC-TRANSPORTING ATPASE HMA4-RELATED"/>
    <property type="match status" value="1"/>
</dbReference>
<keyword evidence="3 8" id="KW-0812">Transmembrane</keyword>
<dbReference type="InterPro" id="IPR008250">
    <property type="entry name" value="ATPase_P-typ_transduc_dom_A_sf"/>
</dbReference>
<evidence type="ECO:0000256" key="2">
    <source>
        <dbReference type="ARBA" id="ARBA00006024"/>
    </source>
</evidence>